<dbReference type="OrthoDB" id="191041at2759"/>
<dbReference type="InterPro" id="IPR011992">
    <property type="entry name" value="EF-hand-dom_pair"/>
</dbReference>
<dbReference type="InterPro" id="IPR023395">
    <property type="entry name" value="MCP_dom_sf"/>
</dbReference>
<organism evidence="14 15">
    <name type="scientific">Triparma retinervis</name>
    <dbReference type="NCBI Taxonomy" id="2557542"/>
    <lineage>
        <taxon>Eukaryota</taxon>
        <taxon>Sar</taxon>
        <taxon>Stramenopiles</taxon>
        <taxon>Ochrophyta</taxon>
        <taxon>Bolidophyceae</taxon>
        <taxon>Parmales</taxon>
        <taxon>Triparmaceae</taxon>
        <taxon>Triparma</taxon>
    </lineage>
</organism>
<dbReference type="SMART" id="SM00015">
    <property type="entry name" value="IQ"/>
    <property type="match status" value="4"/>
</dbReference>
<keyword evidence="8 9" id="KW-0472">Membrane</keyword>
<dbReference type="CDD" id="cd00051">
    <property type="entry name" value="EFh"/>
    <property type="match status" value="1"/>
</dbReference>
<dbReference type="InterPro" id="IPR018108">
    <property type="entry name" value="MCP_transmembrane"/>
</dbReference>
<evidence type="ECO:0000256" key="5">
    <source>
        <dbReference type="ARBA" id="ARBA00022737"/>
    </source>
</evidence>
<comment type="subcellular location">
    <subcellularLocation>
        <location evidence="2">Cytoplasm</location>
    </subcellularLocation>
    <subcellularLocation>
        <location evidence="1">Mitochondrion inner membrane</location>
        <topology evidence="1">Multi-pass membrane protein</topology>
    </subcellularLocation>
</comment>
<dbReference type="PROSITE" id="PS50096">
    <property type="entry name" value="IQ"/>
    <property type="match status" value="2"/>
</dbReference>
<feature type="domain" description="EF-hand" evidence="13">
    <location>
        <begin position="1380"/>
        <end position="1415"/>
    </location>
</feature>
<dbReference type="GO" id="GO:0007051">
    <property type="term" value="P:spindle organization"/>
    <property type="evidence" value="ECO:0007669"/>
    <property type="project" value="TreeGrafter"/>
</dbReference>
<comment type="caution">
    <text evidence="14">The sequence shown here is derived from an EMBL/GenBank/DDBJ whole genome shotgun (WGS) entry which is preliminary data.</text>
</comment>
<evidence type="ECO:0000256" key="2">
    <source>
        <dbReference type="ARBA" id="ARBA00004496"/>
    </source>
</evidence>
<evidence type="ECO:0008006" key="16">
    <source>
        <dbReference type="Google" id="ProtNLM"/>
    </source>
</evidence>
<evidence type="ECO:0000256" key="6">
    <source>
        <dbReference type="ARBA" id="ARBA00022837"/>
    </source>
</evidence>
<feature type="repeat" description="Solcar" evidence="9">
    <location>
        <begin position="107"/>
        <end position="196"/>
    </location>
</feature>
<feature type="region of interest" description="Disordered" evidence="11">
    <location>
        <begin position="1456"/>
        <end position="1479"/>
    </location>
</feature>
<name>A0A9W7EG04_9STRA</name>
<dbReference type="InterPro" id="IPR002048">
    <property type="entry name" value="EF_hand_dom"/>
</dbReference>
<reference evidence="14" key="1">
    <citation type="submission" date="2022-07" db="EMBL/GenBank/DDBJ databases">
        <title>Genome analysis of Parmales, a sister group of diatoms, reveals the evolutionary specialization of diatoms from phago-mixotrophs to photoautotrophs.</title>
        <authorList>
            <person name="Ban H."/>
            <person name="Sato S."/>
            <person name="Yoshikawa S."/>
            <person name="Kazumasa Y."/>
            <person name="Nakamura Y."/>
            <person name="Ichinomiya M."/>
            <person name="Saitoh K."/>
            <person name="Sato N."/>
            <person name="Blanc-Mathieu R."/>
            <person name="Endo H."/>
            <person name="Kuwata A."/>
            <person name="Ogata H."/>
        </authorList>
    </citation>
    <scope>NUCLEOTIDE SEQUENCE</scope>
</reference>
<evidence type="ECO:0000256" key="4">
    <source>
        <dbReference type="ARBA" id="ARBA00022692"/>
    </source>
</evidence>
<evidence type="ECO:0000256" key="3">
    <source>
        <dbReference type="ARBA" id="ARBA00022490"/>
    </source>
</evidence>
<dbReference type="GO" id="GO:0000278">
    <property type="term" value="P:mitotic cell cycle"/>
    <property type="evidence" value="ECO:0007669"/>
    <property type="project" value="TreeGrafter"/>
</dbReference>
<dbReference type="Gene3D" id="1.10.238.10">
    <property type="entry name" value="EF-hand"/>
    <property type="match status" value="1"/>
</dbReference>
<evidence type="ECO:0000256" key="7">
    <source>
        <dbReference type="ARBA" id="ARBA00022860"/>
    </source>
</evidence>
<dbReference type="PROSITE" id="PS00018">
    <property type="entry name" value="EF_HAND_1"/>
    <property type="match status" value="2"/>
</dbReference>
<evidence type="ECO:0000313" key="14">
    <source>
        <dbReference type="EMBL" id="GMH75223.1"/>
    </source>
</evidence>
<dbReference type="PANTHER" id="PTHR22706:SF1">
    <property type="entry name" value="ASSEMBLY FACTOR FOR SPINDLE MICROTUBULES"/>
    <property type="match status" value="1"/>
</dbReference>
<dbReference type="GO" id="GO:0051295">
    <property type="term" value="P:establishment of meiotic spindle localization"/>
    <property type="evidence" value="ECO:0007669"/>
    <property type="project" value="TreeGrafter"/>
</dbReference>
<dbReference type="InterPro" id="IPR000048">
    <property type="entry name" value="IQ_motif_EF-hand-BS"/>
</dbReference>
<dbReference type="Gene3D" id="1.20.5.190">
    <property type="match status" value="1"/>
</dbReference>
<dbReference type="PROSITE" id="PS50920">
    <property type="entry name" value="SOLCAR"/>
    <property type="match status" value="1"/>
</dbReference>
<dbReference type="Pfam" id="PF00153">
    <property type="entry name" value="Mito_carr"/>
    <property type="match status" value="1"/>
</dbReference>
<evidence type="ECO:0000259" key="13">
    <source>
        <dbReference type="PROSITE" id="PS50222"/>
    </source>
</evidence>
<dbReference type="GO" id="GO:0000922">
    <property type="term" value="C:spindle pole"/>
    <property type="evidence" value="ECO:0007669"/>
    <property type="project" value="TreeGrafter"/>
</dbReference>
<dbReference type="PANTHER" id="PTHR22706">
    <property type="entry name" value="ASSEMBLY FACTOR FOR SPINDLE MICROTUBULES"/>
    <property type="match status" value="1"/>
</dbReference>
<gene>
    <name evidence="14" type="ORF">TrRE_jg7689</name>
</gene>
<keyword evidence="10" id="KW-0175">Coiled coil</keyword>
<dbReference type="GO" id="GO:0005743">
    <property type="term" value="C:mitochondrial inner membrane"/>
    <property type="evidence" value="ECO:0007669"/>
    <property type="project" value="UniProtKB-SubCell"/>
</dbReference>
<accession>A0A9W7EG04</accession>
<keyword evidence="6" id="KW-0106">Calcium</keyword>
<keyword evidence="7" id="KW-0112">Calmodulin-binding</keyword>
<evidence type="ECO:0000313" key="15">
    <source>
        <dbReference type="Proteomes" id="UP001165082"/>
    </source>
</evidence>
<dbReference type="Pfam" id="PF13499">
    <property type="entry name" value="EF-hand_7"/>
    <property type="match status" value="1"/>
</dbReference>
<dbReference type="SUPFAM" id="SSF103506">
    <property type="entry name" value="Mitochondrial carrier"/>
    <property type="match status" value="1"/>
</dbReference>
<feature type="coiled-coil region" evidence="10">
    <location>
        <begin position="833"/>
        <end position="860"/>
    </location>
</feature>
<keyword evidence="5" id="KW-0677">Repeat</keyword>
<keyword evidence="15" id="KW-1185">Reference proteome</keyword>
<dbReference type="GO" id="GO:0005516">
    <property type="term" value="F:calmodulin binding"/>
    <property type="evidence" value="ECO:0007669"/>
    <property type="project" value="UniProtKB-KW"/>
</dbReference>
<evidence type="ECO:0000256" key="9">
    <source>
        <dbReference type="PROSITE-ProRule" id="PRU00282"/>
    </source>
</evidence>
<dbReference type="PROSITE" id="PS50222">
    <property type="entry name" value="EF_HAND_2"/>
    <property type="match status" value="2"/>
</dbReference>
<dbReference type="Gene3D" id="2.20.70.10">
    <property type="match status" value="1"/>
</dbReference>
<dbReference type="PROSITE" id="PS50020">
    <property type="entry name" value="WW_DOMAIN_2"/>
    <property type="match status" value="1"/>
</dbReference>
<feature type="domain" description="EF-hand" evidence="13">
    <location>
        <begin position="1418"/>
        <end position="1453"/>
    </location>
</feature>
<keyword evidence="4 9" id="KW-0812">Transmembrane</keyword>
<protein>
    <recommendedName>
        <fullName evidence="16">Calmodulin</fullName>
    </recommendedName>
</protein>
<feature type="domain" description="WW" evidence="12">
    <location>
        <begin position="1097"/>
        <end position="1130"/>
    </location>
</feature>
<evidence type="ECO:0000256" key="10">
    <source>
        <dbReference type="SAM" id="Coils"/>
    </source>
</evidence>
<dbReference type="EMBL" id="BRXZ01001611">
    <property type="protein sequence ID" value="GMH75223.1"/>
    <property type="molecule type" value="Genomic_DNA"/>
</dbReference>
<proteinExistence type="predicted"/>
<evidence type="ECO:0000259" key="12">
    <source>
        <dbReference type="PROSITE" id="PS50020"/>
    </source>
</evidence>
<keyword evidence="3" id="KW-0963">Cytoplasm</keyword>
<dbReference type="GO" id="GO:0005509">
    <property type="term" value="F:calcium ion binding"/>
    <property type="evidence" value="ECO:0007669"/>
    <property type="project" value="InterPro"/>
</dbReference>
<dbReference type="Gene3D" id="1.50.40.10">
    <property type="entry name" value="Mitochondrial carrier domain"/>
    <property type="match status" value="1"/>
</dbReference>
<evidence type="ECO:0000256" key="11">
    <source>
        <dbReference type="SAM" id="MobiDB-lite"/>
    </source>
</evidence>
<dbReference type="InterPro" id="IPR051185">
    <property type="entry name" value="ASPM"/>
</dbReference>
<sequence length="1479" mass="171351">MSPSNNTDSLSFFSSLSAASIAAAINFPLWRASAIAHSGFKPPPLPSTSMKFLPKGVHHSVSLYKHALTGPFPGMPAVVGGMTWARCAIFFGSDFVKEMVKETGTTNPLLVNIFPAFSVSSFVQVANMPIIRATITQQDPSYKTARGDPMTTVQALKSIYRNNGIEGLWHGTSAGLLKTVPKYMVAIVVKDYIGDMQKARNEEMGGALSKGEIALQSAQKSLAAGLCGAILTNPADVIRNEMFKDDALSLPQTLRNLNKGGWKWMLRGVDKNLIAVAAPVATTIFLTDLFKDFFGDGEIFDADGKAAAAAAANPLRNHSDFMKSTITNEIYTDTQQHTSQQEHGVVTRRWFNGKDHAHYMKMYNKDFEKKRSLFTERDMDEVHAEYMRDRELRDRRLEEEKWKVIFMLEVTLSQPQYKTIRLAAGDRALYESMFKMEPRKFISRPKFLTTMRLVYGFELANLDKVCDNGLLERLNTLYSSFDVMSNDQMDWRCFVLMLEMCHNKKKSCRDHAIWGYGLYSSNGSFDTSCEEPMRLGDVKDLLATMCRKVYRSDIVELTDAAWTSAASRDAHAKAMVKKQNYKKRPIDDLKIDFRLFDLMLHQESLKPLFAHARAWGKRDPGTWTYLMEERFYHPTLLGYIMAERRSEKVNHLAAVFIKEKSRRRKRDAVKLWRGYMWRRKRARFLMTENIVRYVIENTSSAWMIYRKAVMREIAVREIQRMIRGHIGRMEAMFLKILFRSAVLLQKTYRGKLARRRYYAITRKRGWAATEMQRHVRGVLAKRLGLSKLEGWIDKQRAKLEREKFEWENAELIKGARCIQGQWRKLQAREAMIAEEMDDKQKDHERDRKVYQRQIEEWYEKKKVDWFSNNVTEAHTAAEKAKIRAYRRKQNEMGKKEEEKEVGKKLEQMEEKRVEQWLKVWGVKAEEEAEKYKIACRNCMIAPDTPLEKKLGKELKHKVKARTKDVLKRADARMMPMEYPEAFDIAVDEVLYIMGEEKKKEVMKEMREAALHYEERQKDIAAEKMEAAEKQRVLDRGHAAQVLGLAYRKWHARKVLRQKCYERFEKCFSEKYCAFYYHNHLTDEIIWEKPKSLGSYDMQVVNDWRPMRDNQNYPYYYNPNSMEMTWKFPRSTVMCEEKVLHTWRYGYPTPTGPCPDFATRRCNEDMRFYCDSCWENKYNVVQRHTLWWKPVKGSEPNSDKLNYDDLDDKLDHFPEDEIEQAKLEWEAKQKRDRETSLFDFSAKEQTLAVPKTALEKAMEKDEKPTLTAADLAAKAESLSAEGLRKNMKTNRQLVSKYTDWMKGGGKGAAMAGVIGKWGSVGDDDPFAHFLTPQGEPHPDFDLKKVAFKEWQKFRRAAIYDKKFEGHDTRAADVANLLTQFGVKVKIQVGFGDVDADGDGKLDRSEVRALLAKEFNGAEVTDEEIEAIFERFDTDKEGTLDQEEYEIFKREYEKNLPDKPALEAAPAVPMLEAGEEKKAAA</sequence>
<dbReference type="SUPFAM" id="SSF47473">
    <property type="entry name" value="EF-hand"/>
    <property type="match status" value="1"/>
</dbReference>
<evidence type="ECO:0000256" key="8">
    <source>
        <dbReference type="ARBA" id="ARBA00023136"/>
    </source>
</evidence>
<dbReference type="InterPro" id="IPR001202">
    <property type="entry name" value="WW_dom"/>
</dbReference>
<dbReference type="SMART" id="SM00054">
    <property type="entry name" value="EFh"/>
    <property type="match status" value="2"/>
</dbReference>
<dbReference type="Proteomes" id="UP001165082">
    <property type="component" value="Unassembled WGS sequence"/>
</dbReference>
<evidence type="ECO:0000256" key="1">
    <source>
        <dbReference type="ARBA" id="ARBA00004448"/>
    </source>
</evidence>
<dbReference type="InterPro" id="IPR018247">
    <property type="entry name" value="EF_Hand_1_Ca_BS"/>
</dbReference>